<proteinExistence type="predicted"/>
<sequence>MVELNDLKDIINKSKEIKNVKEIKTKHSTAFYFANSTEIPDPILEKYYAFLNKDSTTSNLTSNQIKSLLFQLRTKVYLDMISHPHLRNELSSILQDVCTLFELRANKSLNGMLLKKSLDETNNQNIDQKQQLKQKWGLF</sequence>
<evidence type="ECO:0000313" key="2">
    <source>
        <dbReference type="Proteomes" id="UP000740329"/>
    </source>
</evidence>
<gene>
    <name evidence="1" type="ORF">J3E07_001657</name>
</gene>
<dbReference type="EMBL" id="JAGGMV010000009">
    <property type="protein sequence ID" value="MBP2202216.1"/>
    <property type="molecule type" value="Genomic_DNA"/>
</dbReference>
<dbReference type="RefSeq" id="WP_209591730.1">
    <property type="nucleotide sequence ID" value="NZ_JAGGMV010000009.1"/>
</dbReference>
<protein>
    <submittedName>
        <fullName evidence="1">Uncharacterized protein</fullName>
    </submittedName>
</protein>
<comment type="caution">
    <text evidence="1">The sequence shown here is derived from an EMBL/GenBank/DDBJ whole genome shotgun (WGS) entry which is preliminary data.</text>
</comment>
<accession>A0A8J7UVA7</accession>
<reference evidence="1" key="1">
    <citation type="submission" date="2021-03" db="EMBL/GenBank/DDBJ databases">
        <title>Genomic Encyclopedia of Type Strains, Phase IV (KMG-V): Genome sequencing to study the core and pangenomes of soil and plant-associated prokaryotes.</title>
        <authorList>
            <person name="Whitman W."/>
        </authorList>
    </citation>
    <scope>NUCLEOTIDE SEQUENCE</scope>
    <source>
        <strain evidence="1">C4</strain>
    </source>
</reference>
<dbReference type="Proteomes" id="UP000740329">
    <property type="component" value="Unassembled WGS sequence"/>
</dbReference>
<name>A0A8J7UVA7_METVO</name>
<evidence type="ECO:0000313" key="1">
    <source>
        <dbReference type="EMBL" id="MBP2202216.1"/>
    </source>
</evidence>
<dbReference type="AlphaFoldDB" id="A0A8J7UVA7"/>
<organism evidence="1 2">
    <name type="scientific">Methanococcus voltae</name>
    <dbReference type="NCBI Taxonomy" id="2188"/>
    <lineage>
        <taxon>Archaea</taxon>
        <taxon>Methanobacteriati</taxon>
        <taxon>Methanobacteriota</taxon>
        <taxon>Methanomada group</taxon>
        <taxon>Methanococci</taxon>
        <taxon>Methanococcales</taxon>
        <taxon>Methanococcaceae</taxon>
        <taxon>Methanococcus</taxon>
    </lineage>
</organism>